<keyword evidence="6 7" id="KW-0472">Membrane</keyword>
<dbReference type="Proteomes" id="UP001596028">
    <property type="component" value="Unassembled WGS sequence"/>
</dbReference>
<keyword evidence="3" id="KW-1003">Cell membrane</keyword>
<evidence type="ECO:0000313" key="9">
    <source>
        <dbReference type="EMBL" id="MFC4597572.1"/>
    </source>
</evidence>
<evidence type="ECO:0000259" key="8">
    <source>
        <dbReference type="PROSITE" id="PS50928"/>
    </source>
</evidence>
<comment type="subcellular location">
    <subcellularLocation>
        <location evidence="1 7">Cell membrane</location>
        <topology evidence="1 7">Multi-pass membrane protein</topology>
    </subcellularLocation>
</comment>
<keyword evidence="10" id="KW-1185">Reference proteome</keyword>
<feature type="domain" description="ABC transmembrane type-1" evidence="8">
    <location>
        <begin position="70"/>
        <end position="281"/>
    </location>
</feature>
<keyword evidence="4 7" id="KW-0812">Transmembrane</keyword>
<sequence>MKLTRNDQWAQAIVFIGPGLLMFAIMKLIPFAMGMYYSFTDWNGISDSKNFVGLKNFANLLTDDNFIQSFVFTSKYTIAVLILNNLIAFLLAFLLTRRIRFRNAARVVIFMPNVIGGILLGFIWQFIFVKSFPSIGEIVQVGFFNLPWLGTSTTAFWGVVIVSIWQFTGYLMVIYVAGITSVPHDLMEAAEIDGAGTLRKIVNVILPLIMPVVTVCMFLTISNSFKIFDVIYSLTRGGPFQSTQPVAMDIYYEAYNRNNMGLGSAKAFVFFFVVAAVSLAQVWLTKRKEVK</sequence>
<gene>
    <name evidence="9" type="ORF">ACFO3S_04930</name>
</gene>
<name>A0ABV9F6Q8_9BACL</name>
<comment type="similarity">
    <text evidence="7">Belongs to the binding-protein-dependent transport system permease family.</text>
</comment>
<keyword evidence="2 7" id="KW-0813">Transport</keyword>
<dbReference type="PANTHER" id="PTHR30193">
    <property type="entry name" value="ABC TRANSPORTER PERMEASE PROTEIN"/>
    <property type="match status" value="1"/>
</dbReference>
<dbReference type="PANTHER" id="PTHR30193:SF41">
    <property type="entry name" value="DIACETYLCHITOBIOSE UPTAKE SYSTEM PERMEASE PROTEIN NGCF"/>
    <property type="match status" value="1"/>
</dbReference>
<organism evidence="9 10">
    <name type="scientific">Cohnella hongkongensis</name>
    <dbReference type="NCBI Taxonomy" id="178337"/>
    <lineage>
        <taxon>Bacteria</taxon>
        <taxon>Bacillati</taxon>
        <taxon>Bacillota</taxon>
        <taxon>Bacilli</taxon>
        <taxon>Bacillales</taxon>
        <taxon>Paenibacillaceae</taxon>
        <taxon>Cohnella</taxon>
    </lineage>
</organism>
<dbReference type="InterPro" id="IPR051393">
    <property type="entry name" value="ABC_transporter_permease"/>
</dbReference>
<dbReference type="Gene3D" id="1.10.3720.10">
    <property type="entry name" value="MetI-like"/>
    <property type="match status" value="1"/>
</dbReference>
<comment type="caution">
    <text evidence="9">The sequence shown here is derived from an EMBL/GenBank/DDBJ whole genome shotgun (WGS) entry which is preliminary data.</text>
</comment>
<evidence type="ECO:0000256" key="1">
    <source>
        <dbReference type="ARBA" id="ARBA00004651"/>
    </source>
</evidence>
<dbReference type="PROSITE" id="PS50928">
    <property type="entry name" value="ABC_TM1"/>
    <property type="match status" value="1"/>
</dbReference>
<dbReference type="CDD" id="cd06261">
    <property type="entry name" value="TM_PBP2"/>
    <property type="match status" value="1"/>
</dbReference>
<evidence type="ECO:0000256" key="7">
    <source>
        <dbReference type="RuleBase" id="RU363032"/>
    </source>
</evidence>
<dbReference type="Pfam" id="PF00528">
    <property type="entry name" value="BPD_transp_1"/>
    <property type="match status" value="1"/>
</dbReference>
<accession>A0ABV9F6Q8</accession>
<feature type="transmembrane region" description="Helical" evidence="7">
    <location>
        <begin position="155"/>
        <end position="180"/>
    </location>
</feature>
<protein>
    <submittedName>
        <fullName evidence="9">Carbohydrate ABC transporter permease</fullName>
    </submittedName>
</protein>
<dbReference type="EMBL" id="JBHSEP010000002">
    <property type="protein sequence ID" value="MFC4597572.1"/>
    <property type="molecule type" value="Genomic_DNA"/>
</dbReference>
<evidence type="ECO:0000256" key="2">
    <source>
        <dbReference type="ARBA" id="ARBA00022448"/>
    </source>
</evidence>
<evidence type="ECO:0000256" key="3">
    <source>
        <dbReference type="ARBA" id="ARBA00022475"/>
    </source>
</evidence>
<feature type="transmembrane region" description="Helical" evidence="7">
    <location>
        <begin position="107"/>
        <end position="127"/>
    </location>
</feature>
<dbReference type="InterPro" id="IPR035906">
    <property type="entry name" value="MetI-like_sf"/>
</dbReference>
<dbReference type="RefSeq" id="WP_378092906.1">
    <property type="nucleotide sequence ID" value="NZ_JBHSEP010000002.1"/>
</dbReference>
<evidence type="ECO:0000313" key="10">
    <source>
        <dbReference type="Proteomes" id="UP001596028"/>
    </source>
</evidence>
<dbReference type="SUPFAM" id="SSF161098">
    <property type="entry name" value="MetI-like"/>
    <property type="match status" value="1"/>
</dbReference>
<reference evidence="10" key="1">
    <citation type="journal article" date="2019" name="Int. J. Syst. Evol. Microbiol.">
        <title>The Global Catalogue of Microorganisms (GCM) 10K type strain sequencing project: providing services to taxonomists for standard genome sequencing and annotation.</title>
        <authorList>
            <consortium name="The Broad Institute Genomics Platform"/>
            <consortium name="The Broad Institute Genome Sequencing Center for Infectious Disease"/>
            <person name="Wu L."/>
            <person name="Ma J."/>
        </authorList>
    </citation>
    <scope>NUCLEOTIDE SEQUENCE [LARGE SCALE GENOMIC DNA]</scope>
    <source>
        <strain evidence="10">CCUG 49571</strain>
    </source>
</reference>
<dbReference type="InterPro" id="IPR000515">
    <property type="entry name" value="MetI-like"/>
</dbReference>
<feature type="transmembrane region" description="Helical" evidence="7">
    <location>
        <begin position="267"/>
        <end position="285"/>
    </location>
</feature>
<feature type="transmembrane region" description="Helical" evidence="7">
    <location>
        <begin position="76"/>
        <end position="95"/>
    </location>
</feature>
<feature type="transmembrane region" description="Helical" evidence="7">
    <location>
        <begin position="12"/>
        <end position="39"/>
    </location>
</feature>
<evidence type="ECO:0000256" key="5">
    <source>
        <dbReference type="ARBA" id="ARBA00022989"/>
    </source>
</evidence>
<keyword evidence="5 7" id="KW-1133">Transmembrane helix</keyword>
<feature type="transmembrane region" description="Helical" evidence="7">
    <location>
        <begin position="201"/>
        <end position="221"/>
    </location>
</feature>
<proteinExistence type="inferred from homology"/>
<evidence type="ECO:0000256" key="6">
    <source>
        <dbReference type="ARBA" id="ARBA00023136"/>
    </source>
</evidence>
<evidence type="ECO:0000256" key="4">
    <source>
        <dbReference type="ARBA" id="ARBA00022692"/>
    </source>
</evidence>